<organism evidence="1 2">
    <name type="scientific">Iamia majanohamensis</name>
    <dbReference type="NCBI Taxonomy" id="467976"/>
    <lineage>
        <taxon>Bacteria</taxon>
        <taxon>Bacillati</taxon>
        <taxon>Actinomycetota</taxon>
        <taxon>Acidimicrobiia</taxon>
        <taxon>Acidimicrobiales</taxon>
        <taxon>Iamiaceae</taxon>
        <taxon>Iamia</taxon>
    </lineage>
</organism>
<accession>A0AAE9Y7C4</accession>
<dbReference type="AlphaFoldDB" id="A0AAE9Y7C4"/>
<dbReference type="KEGG" id="ima:PO878_21165"/>
<name>A0AAE9Y7C4_9ACTN</name>
<gene>
    <name evidence="1" type="ORF">PO878_21165</name>
</gene>
<proteinExistence type="predicted"/>
<dbReference type="Proteomes" id="UP001216390">
    <property type="component" value="Chromosome"/>
</dbReference>
<reference evidence="1" key="1">
    <citation type="submission" date="2023-01" db="EMBL/GenBank/DDBJ databases">
        <title>The diversity of Class Acidimicrobiia in South China Sea sediment environments and the proposal of Iamia marina sp. nov., a novel species of the genus Iamia.</title>
        <authorList>
            <person name="He Y."/>
            <person name="Tian X."/>
        </authorList>
    </citation>
    <scope>NUCLEOTIDE SEQUENCE</scope>
    <source>
        <strain evidence="1">DSM 19957</strain>
    </source>
</reference>
<evidence type="ECO:0000313" key="1">
    <source>
        <dbReference type="EMBL" id="WCO67006.1"/>
    </source>
</evidence>
<evidence type="ECO:0000313" key="2">
    <source>
        <dbReference type="Proteomes" id="UP001216390"/>
    </source>
</evidence>
<dbReference type="EMBL" id="CP116942">
    <property type="protein sequence ID" value="WCO67006.1"/>
    <property type="molecule type" value="Genomic_DNA"/>
</dbReference>
<protein>
    <submittedName>
        <fullName evidence="1">Uncharacterized protein</fullName>
    </submittedName>
</protein>
<sequence length="131" mass="13162">MIRAGDPVAGHLFVQGRVAADGRTALLDDVVGAGWHLVTTDPAVADALADDDLAWFAAVGGRVVAVDGSALVDVDGTYGRWFADHGATAALQRPDLHLYGAAADPAGAAALLAGLRAALAHPVPTPHGDPA</sequence>
<dbReference type="RefSeq" id="WP_272736528.1">
    <property type="nucleotide sequence ID" value="NZ_CP116942.1"/>
</dbReference>
<keyword evidence="2" id="KW-1185">Reference proteome</keyword>